<protein>
    <submittedName>
        <fullName evidence="1">Response regulator</fullName>
    </submittedName>
</protein>
<reference evidence="1" key="1">
    <citation type="submission" date="2019-04" db="EMBL/GenBank/DDBJ databases">
        <title>Microbes associate with the intestines of laboratory mice.</title>
        <authorList>
            <person name="Navarre W."/>
            <person name="Wong E."/>
            <person name="Huang K."/>
            <person name="Tropini C."/>
            <person name="Ng K."/>
            <person name="Yu B."/>
        </authorList>
    </citation>
    <scope>NUCLEOTIDE SEQUENCE</scope>
    <source>
        <strain evidence="1">NM04_E33</strain>
    </source>
</reference>
<evidence type="ECO:0000313" key="2">
    <source>
        <dbReference type="Proteomes" id="UP000306319"/>
    </source>
</evidence>
<dbReference type="Proteomes" id="UP000306319">
    <property type="component" value="Unassembled WGS sequence"/>
</dbReference>
<keyword evidence="2" id="KW-1185">Reference proteome</keyword>
<sequence>MKILVIDDNPAIRTSLKLLLSKRFSQVAAVGDPKLIPALLKDNDTDAVLLDMNFDNMQLDGSEGIFWLSYIKERACPPAVLLITAFGNVDLAVNSMKLGADDFIMKPWDNDTLVEKINNAISENRKRLSEIESVNNAREITEKETLKNNMTLDEIKIDHIRRIIDLCDGNLSAASARLGINRQTLYNILKRSELL</sequence>
<organism evidence="1 2">
    <name type="scientific">Lepagella muris</name>
    <dbReference type="NCBI Taxonomy" id="3032870"/>
    <lineage>
        <taxon>Bacteria</taxon>
        <taxon>Pseudomonadati</taxon>
        <taxon>Bacteroidota</taxon>
        <taxon>Bacteroidia</taxon>
        <taxon>Bacteroidales</taxon>
        <taxon>Muribaculaceae</taxon>
        <taxon>Lepagella</taxon>
    </lineage>
</organism>
<accession>A0AC61REG6</accession>
<evidence type="ECO:0000313" key="1">
    <source>
        <dbReference type="EMBL" id="TGY77513.1"/>
    </source>
</evidence>
<gene>
    <name evidence="1" type="ORF">E5331_14440</name>
</gene>
<name>A0AC61REG6_9BACT</name>
<proteinExistence type="predicted"/>
<dbReference type="EMBL" id="SRYB01000024">
    <property type="protein sequence ID" value="TGY77513.1"/>
    <property type="molecule type" value="Genomic_DNA"/>
</dbReference>
<comment type="caution">
    <text evidence="1">The sequence shown here is derived from an EMBL/GenBank/DDBJ whole genome shotgun (WGS) entry which is preliminary data.</text>
</comment>